<dbReference type="Gene3D" id="2.60.40.2520">
    <property type="entry name" value="CFA/I fimbrial subunit E, adhesin domain"/>
    <property type="match status" value="1"/>
</dbReference>
<dbReference type="Proteomes" id="UP000382577">
    <property type="component" value="Unassembled WGS sequence"/>
</dbReference>
<dbReference type="EMBL" id="CABPRW010000002">
    <property type="protein sequence ID" value="VVD76528.1"/>
    <property type="molecule type" value="Genomic_DNA"/>
</dbReference>
<dbReference type="InterPro" id="IPR043037">
    <property type="entry name" value="CfaE_adhesin"/>
</dbReference>
<dbReference type="InterPro" id="IPR010888">
    <property type="entry name" value="CblD"/>
</dbReference>
<accession>A0A5E4SQC5</accession>
<protein>
    <submittedName>
        <fullName evidence="1">CFA/I fimbrial subunit E</fullName>
    </submittedName>
</protein>
<evidence type="ECO:0000313" key="1">
    <source>
        <dbReference type="EMBL" id="VVD76528.1"/>
    </source>
</evidence>
<name>A0A5E4SQC5_9BURK</name>
<dbReference type="Gene3D" id="2.60.40.2040">
    <property type="entry name" value="CFA/I fimbrial subunit E, pilin domain"/>
    <property type="match status" value="1"/>
</dbReference>
<evidence type="ECO:0000313" key="2">
    <source>
        <dbReference type="Proteomes" id="UP000382577"/>
    </source>
</evidence>
<sequence>MGVDETVDRGNVLLCKSDVDPKFGACATKAVWSARDRTEIALLFTEARSHAQIALKVFGFRNNFSEFPEQALHSAVHSTGERAPAVTVWIESGELRKLPSGGIWKATLKLNQQNWHQSPGQALAESTVEFTLRVTDTKNIQIFLPEHNTTTPTVDLGLIGQVSRDGRTTGRRNIDMCLYDGFGAHSSRFDVTIKDGLTVPQRAPENFSVVRDGTSGQSPRERIDYRVTYVHNGQRKTFINGETVSLPGGNNAEVRSVYLPNIPVPVMCKPMPLTLETPEFNAKEKAAGSYTGRLKIIFSPSAQSL</sequence>
<proteinExistence type="predicted"/>
<dbReference type="AlphaFoldDB" id="A0A5E4SQC5"/>
<reference evidence="1 2" key="1">
    <citation type="submission" date="2019-08" db="EMBL/GenBank/DDBJ databases">
        <authorList>
            <person name="Peeters C."/>
        </authorList>
    </citation>
    <scope>NUCLEOTIDE SEQUENCE [LARGE SCALE GENOMIC DNA]</scope>
    <source>
        <strain evidence="1 2">LMG 31113</strain>
    </source>
</reference>
<gene>
    <name evidence="1" type="primary">cfaE_3</name>
    <name evidence="1" type="ORF">PFI31113_00879</name>
</gene>
<organism evidence="1 2">
    <name type="scientific">Pandoraea fibrosis</name>
    <dbReference type="NCBI Taxonomy" id="1891094"/>
    <lineage>
        <taxon>Bacteria</taxon>
        <taxon>Pseudomonadati</taxon>
        <taxon>Pseudomonadota</taxon>
        <taxon>Betaproteobacteria</taxon>
        <taxon>Burkholderiales</taxon>
        <taxon>Burkholderiaceae</taxon>
        <taxon>Pandoraea</taxon>
    </lineage>
</organism>
<dbReference type="Pfam" id="PF07434">
    <property type="entry name" value="CblD"/>
    <property type="match status" value="1"/>
</dbReference>